<feature type="transmembrane region" description="Helical" evidence="11">
    <location>
        <begin position="190"/>
        <end position="209"/>
    </location>
</feature>
<reference evidence="13" key="1">
    <citation type="submission" date="2022-10" db="EMBL/GenBank/DDBJ databases">
        <title>Genome assembly of Pristionchus species.</title>
        <authorList>
            <person name="Yoshida K."/>
            <person name="Sommer R.J."/>
        </authorList>
    </citation>
    <scope>NUCLEOTIDE SEQUENCE [LARGE SCALE GENOMIC DNA]</scope>
    <source>
        <strain evidence="13">RS5460</strain>
    </source>
</reference>
<dbReference type="AlphaFoldDB" id="A0AAN5HZL7"/>
<gene>
    <name evidence="12" type="ORF">PMAYCL1PPCAC_16769</name>
</gene>
<keyword evidence="10 11" id="KW-0275">Fatty acid biosynthesis</keyword>
<evidence type="ECO:0000256" key="2">
    <source>
        <dbReference type="ARBA" id="ARBA00005194"/>
    </source>
</evidence>
<dbReference type="InterPro" id="IPR030457">
    <property type="entry name" value="ELO_CS"/>
</dbReference>
<keyword evidence="6 11" id="KW-0276">Fatty acid metabolism</keyword>
<comment type="pathway">
    <text evidence="2">Lipid metabolism; fatty acid biosynthesis.</text>
</comment>
<dbReference type="GO" id="GO:0019367">
    <property type="term" value="P:fatty acid elongation, saturated fatty acid"/>
    <property type="evidence" value="ECO:0007669"/>
    <property type="project" value="TreeGrafter"/>
</dbReference>
<evidence type="ECO:0000313" key="13">
    <source>
        <dbReference type="Proteomes" id="UP001328107"/>
    </source>
</evidence>
<keyword evidence="3 11" id="KW-0444">Lipid biosynthesis</keyword>
<feature type="transmembrane region" description="Helical" evidence="11">
    <location>
        <begin position="85"/>
        <end position="107"/>
    </location>
</feature>
<evidence type="ECO:0000256" key="1">
    <source>
        <dbReference type="ARBA" id="ARBA00004141"/>
    </source>
</evidence>
<evidence type="ECO:0000313" key="12">
    <source>
        <dbReference type="EMBL" id="GMR46574.1"/>
    </source>
</evidence>
<dbReference type="PANTHER" id="PTHR11157">
    <property type="entry name" value="FATTY ACID ACYL TRANSFERASE-RELATED"/>
    <property type="match status" value="1"/>
</dbReference>
<dbReference type="PANTHER" id="PTHR11157:SF5">
    <property type="entry name" value="ELONGATION OF VERY LONG CHAIN FATTY ACIDS PROTEIN"/>
    <property type="match status" value="1"/>
</dbReference>
<dbReference type="GO" id="GO:0009922">
    <property type="term" value="F:fatty acid elongase activity"/>
    <property type="evidence" value="ECO:0007669"/>
    <property type="project" value="UniProtKB-EC"/>
</dbReference>
<keyword evidence="7 11" id="KW-1133">Transmembrane helix</keyword>
<dbReference type="InterPro" id="IPR002076">
    <property type="entry name" value="ELO_fam"/>
</dbReference>
<dbReference type="GO" id="GO:0005789">
    <property type="term" value="C:endoplasmic reticulum membrane"/>
    <property type="evidence" value="ECO:0007669"/>
    <property type="project" value="TreeGrafter"/>
</dbReference>
<protein>
    <recommendedName>
        <fullName evidence="11">Elongation of very long chain fatty acids protein</fullName>
        <ecNumber evidence="11">2.3.1.199</ecNumber>
    </recommendedName>
    <alternativeName>
        <fullName evidence="11">Very-long-chain 3-oxoacyl-CoA synthase</fullName>
    </alternativeName>
</protein>
<evidence type="ECO:0000256" key="3">
    <source>
        <dbReference type="ARBA" id="ARBA00022516"/>
    </source>
</evidence>
<keyword evidence="8 11" id="KW-0443">Lipid metabolism</keyword>
<keyword evidence="13" id="KW-1185">Reference proteome</keyword>
<evidence type="ECO:0000256" key="6">
    <source>
        <dbReference type="ARBA" id="ARBA00022832"/>
    </source>
</evidence>
<dbReference type="Pfam" id="PF01151">
    <property type="entry name" value="ELO"/>
    <property type="match status" value="1"/>
</dbReference>
<comment type="catalytic activity">
    <reaction evidence="11">
        <text>a very-long-chain acyl-CoA + malonyl-CoA + H(+) = a very-long-chain 3-oxoacyl-CoA + CO2 + CoA</text>
        <dbReference type="Rhea" id="RHEA:32727"/>
        <dbReference type="ChEBI" id="CHEBI:15378"/>
        <dbReference type="ChEBI" id="CHEBI:16526"/>
        <dbReference type="ChEBI" id="CHEBI:57287"/>
        <dbReference type="ChEBI" id="CHEBI:57384"/>
        <dbReference type="ChEBI" id="CHEBI:90725"/>
        <dbReference type="ChEBI" id="CHEBI:90736"/>
        <dbReference type="EC" id="2.3.1.199"/>
    </reaction>
</comment>
<dbReference type="Proteomes" id="UP001328107">
    <property type="component" value="Unassembled WGS sequence"/>
</dbReference>
<dbReference type="GO" id="GO:0042761">
    <property type="term" value="P:very long-chain fatty acid biosynthetic process"/>
    <property type="evidence" value="ECO:0007669"/>
    <property type="project" value="TreeGrafter"/>
</dbReference>
<comment type="subcellular location">
    <subcellularLocation>
        <location evidence="1">Membrane</location>
        <topology evidence="1">Multi-pass membrane protein</topology>
    </subcellularLocation>
</comment>
<feature type="transmembrane region" description="Helical" evidence="11">
    <location>
        <begin position="257"/>
        <end position="277"/>
    </location>
</feature>
<dbReference type="GO" id="GO:0034626">
    <property type="term" value="P:fatty acid elongation, polyunsaturated fatty acid"/>
    <property type="evidence" value="ECO:0007669"/>
    <property type="project" value="TreeGrafter"/>
</dbReference>
<organism evidence="12 13">
    <name type="scientific">Pristionchus mayeri</name>
    <dbReference type="NCBI Taxonomy" id="1317129"/>
    <lineage>
        <taxon>Eukaryota</taxon>
        <taxon>Metazoa</taxon>
        <taxon>Ecdysozoa</taxon>
        <taxon>Nematoda</taxon>
        <taxon>Chromadorea</taxon>
        <taxon>Rhabditida</taxon>
        <taxon>Rhabditina</taxon>
        <taxon>Diplogasteromorpha</taxon>
        <taxon>Diplogasteroidea</taxon>
        <taxon>Neodiplogasteridae</taxon>
        <taxon>Pristionchus</taxon>
    </lineage>
</organism>
<accession>A0AAN5HZL7</accession>
<evidence type="ECO:0000256" key="7">
    <source>
        <dbReference type="ARBA" id="ARBA00022989"/>
    </source>
</evidence>
<name>A0AAN5HZL7_9BILA</name>
<evidence type="ECO:0000256" key="9">
    <source>
        <dbReference type="ARBA" id="ARBA00023136"/>
    </source>
</evidence>
<feature type="transmembrane region" description="Helical" evidence="11">
    <location>
        <begin position="221"/>
        <end position="245"/>
    </location>
</feature>
<feature type="transmembrane region" description="Helical" evidence="11">
    <location>
        <begin position="55"/>
        <end position="73"/>
    </location>
</feature>
<dbReference type="GO" id="GO:0030148">
    <property type="term" value="P:sphingolipid biosynthetic process"/>
    <property type="evidence" value="ECO:0007669"/>
    <property type="project" value="TreeGrafter"/>
</dbReference>
<evidence type="ECO:0000256" key="5">
    <source>
        <dbReference type="ARBA" id="ARBA00022692"/>
    </source>
</evidence>
<evidence type="ECO:0000256" key="10">
    <source>
        <dbReference type="ARBA" id="ARBA00023160"/>
    </source>
</evidence>
<comment type="similarity">
    <text evidence="11">Belongs to the ELO family.</text>
</comment>
<evidence type="ECO:0000256" key="8">
    <source>
        <dbReference type="ARBA" id="ARBA00023098"/>
    </source>
</evidence>
<evidence type="ECO:0000256" key="11">
    <source>
        <dbReference type="RuleBase" id="RU361115"/>
    </source>
</evidence>
<keyword evidence="4 11" id="KW-0808">Transferase</keyword>
<dbReference type="GO" id="GO:0034625">
    <property type="term" value="P:fatty acid elongation, monounsaturated fatty acid"/>
    <property type="evidence" value="ECO:0007669"/>
    <property type="project" value="TreeGrafter"/>
</dbReference>
<dbReference type="EMBL" id="BTRK01000004">
    <property type="protein sequence ID" value="GMR46574.1"/>
    <property type="molecule type" value="Genomic_DNA"/>
</dbReference>
<dbReference type="PROSITE" id="PS01188">
    <property type="entry name" value="ELO"/>
    <property type="match status" value="1"/>
</dbReference>
<comment type="caution">
    <text evidence="12">The sequence shown here is derived from an EMBL/GenBank/DDBJ whole genome shotgun (WGS) entry which is preliminary data.</text>
</comment>
<proteinExistence type="inferred from homology"/>
<dbReference type="EC" id="2.3.1.199" evidence="11"/>
<sequence>SSVGMTHNETSVIPAVGEWRGEPYYYIPYEYELKIGPELLWDGEWAGTLCPNYSLVAHTVWMAVAYSVVMHAAQKLMENREPIKLRLPLILWNAGLALFSLCGSIRMGEEFFHVLRTRSFLDSVSFAVNIREPAAFWCGAFALSKIFELGDTVFVVARKKELIFLHWYHHAVVLVYSFHSSCEAIAGGRWFVFMNYSVHAVMYTYYALAAADFRFPKWCSMIVTVLQTSQMFIGVCISCTVLYVKMNGGLVQQSWENLLLCFTIYFSFAILFMNFFIQTYLKKKEKKVKDA</sequence>
<keyword evidence="5 11" id="KW-0812">Transmembrane</keyword>
<evidence type="ECO:0000256" key="4">
    <source>
        <dbReference type="ARBA" id="ARBA00022679"/>
    </source>
</evidence>
<keyword evidence="9 11" id="KW-0472">Membrane</keyword>
<feature type="non-terminal residue" evidence="12">
    <location>
        <position position="1"/>
    </location>
</feature>